<keyword evidence="1" id="KW-0479">Metal-binding</keyword>
<feature type="binding site" evidence="1">
    <location>
        <position position="357"/>
    </location>
    <ligand>
        <name>a divalent metal cation</name>
        <dbReference type="ChEBI" id="CHEBI:60240"/>
    </ligand>
</feature>
<dbReference type="HAMAP" id="MF_02243">
    <property type="entry name" value="UxaE"/>
    <property type="match status" value="1"/>
</dbReference>
<keyword evidence="3" id="KW-1185">Reference proteome</keyword>
<keyword evidence="1" id="KW-0413">Isomerase</keyword>
<comment type="similarity">
    <text evidence="1">Belongs to the UxaE family.</text>
</comment>
<organism evidence="2 3">
    <name type="scientific">Lederbergia ruris</name>
    <dbReference type="NCBI Taxonomy" id="217495"/>
    <lineage>
        <taxon>Bacteria</taxon>
        <taxon>Bacillati</taxon>
        <taxon>Bacillota</taxon>
        <taxon>Bacilli</taxon>
        <taxon>Bacillales</taxon>
        <taxon>Bacillaceae</taxon>
        <taxon>Lederbergia</taxon>
    </lineage>
</organism>
<reference evidence="2 3" key="1">
    <citation type="submission" date="2021-03" db="EMBL/GenBank/DDBJ databases">
        <title>Antimicrobial resistance genes in bacteria isolated from Japanese honey, and their potential for conferring macrolide and lincosamide resistance in the American foulbrood pathogen Paenibacillus larvae.</title>
        <authorList>
            <person name="Okamoto M."/>
            <person name="Kumagai M."/>
            <person name="Kanamori H."/>
            <person name="Takamatsu D."/>
        </authorList>
    </citation>
    <scope>NUCLEOTIDE SEQUENCE [LARGE SCALE GENOMIC DNA]</scope>
    <source>
        <strain evidence="2 3">J8TS2</strain>
    </source>
</reference>
<dbReference type="InterPro" id="IPR032586">
    <property type="entry name" value="UxaE"/>
</dbReference>
<feature type="binding site" evidence="1">
    <location>
        <position position="325"/>
    </location>
    <ligand>
        <name>a divalent metal cation</name>
        <dbReference type="ChEBI" id="CHEBI:60240"/>
    </ligand>
</feature>
<gene>
    <name evidence="1" type="primary">uxaE</name>
    <name evidence="2" type="ORF">J8TS2_28880</name>
</gene>
<dbReference type="EMBL" id="BORB01000026">
    <property type="protein sequence ID" value="GIN58569.1"/>
    <property type="molecule type" value="Genomic_DNA"/>
</dbReference>
<comment type="cofactor">
    <cofactor evidence="1">
        <name>a divalent metal cation</name>
        <dbReference type="ChEBI" id="CHEBI:60240"/>
    </cofactor>
</comment>
<comment type="function">
    <text evidence="1">Catalyzes the epimerization of D-tagaturonate (D-TagA) to D-fructuronate (D-FruA).</text>
</comment>
<comment type="caution">
    <text evidence="2">The sequence shown here is derived from an EMBL/GenBank/DDBJ whole genome shotgun (WGS) entry which is preliminary data.</text>
</comment>
<proteinExistence type="inferred from homology"/>
<comment type="catalytic activity">
    <reaction evidence="1">
        <text>keto-D-tagaturonate = keto-D-fructuronate</text>
        <dbReference type="Rhea" id="RHEA:51656"/>
        <dbReference type="ChEBI" id="CHEBI:17886"/>
        <dbReference type="ChEBI" id="CHEBI:59881"/>
        <dbReference type="EC" id="5.1.2.7"/>
    </reaction>
</comment>
<dbReference type="Pfam" id="PF16257">
    <property type="entry name" value="UxaE"/>
    <property type="match status" value="1"/>
</dbReference>
<evidence type="ECO:0000256" key="1">
    <source>
        <dbReference type="HAMAP-Rule" id="MF_02243"/>
    </source>
</evidence>
<dbReference type="EC" id="5.1.2.7" evidence="1"/>
<evidence type="ECO:0000313" key="2">
    <source>
        <dbReference type="EMBL" id="GIN58569.1"/>
    </source>
</evidence>
<sequence>MAHLVDQKGHLLEMMNELEKGKIPASSTTKIYDQSYTEQNGTRLLMVHDQQGKWLLAVGEGAIFNDLQGTSLADDKKICPLSHENRLVLNRYFDYTVPRAFGTKTATMGLGDRLGLASPGHIETVRNRHVKPILAQQSIRELTLLNRTMKDMLDAASFAVFQEGYKDGYGADGDHIKEEEDIEYALSLGVSMLTLDCSDHIPKQIESLSSKELAKEFDQLDEETKTYFKNEYVNKTFSVNGLSIQFDETNVMKNVLQYAKSLNFMAHVYDTYIRESERPIDFEISIDETETITSPQAHFFVGNELQRRGVSVTSLAPRFCGEFQKGIDYIGDIEQFERELSEHALIAEYFGYKLSIHSGSDKFKVFPIIAKYTKGILHIKTAGTNWLEAVRVIANTNPSLYRRMHTYALDHFEEALAYYHVTPDLDSVIPLDQVPDEKLADYMNDDAARQLFHVTYGILLTAKNEEGEFIFKDEFFETLNRHEEVYRQALVDHIGKHVDLLGL</sequence>
<name>A0ABQ4KN29_9BACI</name>
<dbReference type="RefSeq" id="WP_373306793.1">
    <property type="nucleotide sequence ID" value="NZ_BORB01000026.1"/>
</dbReference>
<dbReference type="Proteomes" id="UP000679950">
    <property type="component" value="Unassembled WGS sequence"/>
</dbReference>
<feature type="active site" description="Proton donor" evidence="1">
    <location>
        <position position="283"/>
    </location>
</feature>
<accession>A0ABQ4KN29</accession>
<protein>
    <recommendedName>
        <fullName evidence="1">Tagaturonate/fructuronate epimerase</fullName>
        <shortName evidence="1">D-TagA/D-FruA epimerase</shortName>
        <ecNumber evidence="1">5.1.2.7</ecNumber>
    </recommendedName>
</protein>
<feature type="binding site" evidence="1">
    <location>
        <position position="175"/>
    </location>
    <ligand>
        <name>a divalent metal cation</name>
        <dbReference type="ChEBI" id="CHEBI:60240"/>
    </ligand>
</feature>
<evidence type="ECO:0000313" key="3">
    <source>
        <dbReference type="Proteomes" id="UP000679950"/>
    </source>
</evidence>
<feature type="active site" description="Proton acceptor" evidence="1">
    <location>
        <position position="174"/>
    </location>
</feature>